<reference evidence="1" key="1">
    <citation type="submission" date="2021-03" db="EMBL/GenBank/DDBJ databases">
        <title>Draft genome sequence of rust myrtle Austropuccinia psidii MF-1, a brazilian biotype.</title>
        <authorList>
            <person name="Quecine M.C."/>
            <person name="Pachon D.M.R."/>
            <person name="Bonatelli M.L."/>
            <person name="Correr F.H."/>
            <person name="Franceschini L.M."/>
            <person name="Leite T.F."/>
            <person name="Margarido G.R.A."/>
            <person name="Almeida C.A."/>
            <person name="Ferrarezi J.A."/>
            <person name="Labate C.A."/>
        </authorList>
    </citation>
    <scope>NUCLEOTIDE SEQUENCE</scope>
    <source>
        <strain evidence="1">MF-1</strain>
    </source>
</reference>
<organism evidence="1 2">
    <name type="scientific">Austropuccinia psidii MF-1</name>
    <dbReference type="NCBI Taxonomy" id="1389203"/>
    <lineage>
        <taxon>Eukaryota</taxon>
        <taxon>Fungi</taxon>
        <taxon>Dikarya</taxon>
        <taxon>Basidiomycota</taxon>
        <taxon>Pucciniomycotina</taxon>
        <taxon>Pucciniomycetes</taxon>
        <taxon>Pucciniales</taxon>
        <taxon>Sphaerophragmiaceae</taxon>
        <taxon>Austropuccinia</taxon>
    </lineage>
</organism>
<dbReference type="Proteomes" id="UP000765509">
    <property type="component" value="Unassembled WGS sequence"/>
</dbReference>
<comment type="caution">
    <text evidence="1">The sequence shown here is derived from an EMBL/GenBank/DDBJ whole genome shotgun (WGS) entry which is preliminary data.</text>
</comment>
<accession>A0A9Q3DJZ2</accession>
<sequence length="120" mass="13825">MISRLCDYGQELKDSYGFIHNLCTLIPALELAYSKSIHSSTGKTSAMLEICWNPYLPYDTLKKNLDVIHPTENSFKIMLDKARNHANRCMQDSFEYARESWDKSQTPPDLKVGDLVEHQL</sequence>
<keyword evidence="2" id="KW-1185">Reference proteome</keyword>
<proteinExistence type="predicted"/>
<protein>
    <submittedName>
        <fullName evidence="1">Uncharacterized protein</fullName>
    </submittedName>
</protein>
<name>A0A9Q3DJZ2_9BASI</name>
<gene>
    <name evidence="1" type="ORF">O181_044409</name>
</gene>
<evidence type="ECO:0000313" key="2">
    <source>
        <dbReference type="Proteomes" id="UP000765509"/>
    </source>
</evidence>
<dbReference type="AlphaFoldDB" id="A0A9Q3DJZ2"/>
<evidence type="ECO:0000313" key="1">
    <source>
        <dbReference type="EMBL" id="MBW0504694.1"/>
    </source>
</evidence>
<dbReference type="EMBL" id="AVOT02018075">
    <property type="protein sequence ID" value="MBW0504694.1"/>
    <property type="molecule type" value="Genomic_DNA"/>
</dbReference>